<organism evidence="8 9">
    <name type="scientific">Rhodosorus marinus</name>
    <dbReference type="NCBI Taxonomy" id="101924"/>
    <lineage>
        <taxon>Eukaryota</taxon>
        <taxon>Rhodophyta</taxon>
        <taxon>Stylonematophyceae</taxon>
        <taxon>Stylonematales</taxon>
        <taxon>Stylonemataceae</taxon>
        <taxon>Rhodosorus</taxon>
    </lineage>
</organism>
<protein>
    <recommendedName>
        <fullName evidence="2 5">peptidylprolyl isomerase</fullName>
        <ecNumber evidence="2 5">5.2.1.8</ecNumber>
    </recommendedName>
</protein>
<dbReference type="InterPro" id="IPR050689">
    <property type="entry name" value="FKBP-type_PPIase"/>
</dbReference>
<keyword evidence="3 5" id="KW-0697">Rotamase</keyword>
<evidence type="ECO:0000256" key="2">
    <source>
        <dbReference type="ARBA" id="ARBA00013194"/>
    </source>
</evidence>
<dbReference type="EMBL" id="JAMWBK010000011">
    <property type="protein sequence ID" value="KAJ8901192.1"/>
    <property type="molecule type" value="Genomic_DNA"/>
</dbReference>
<sequence>MRSAFVGASGLGRVSSPSRRQACTRRAPLRMGVDVETIKAGDGTTFPSAGQKVSVHYVGTLTDGTKFDSSRDRGSQFEFMIGMGQVIKGWDEGVMQMSIGQVAKLTCSPDYAYGARGVPGVIPPNATLLFEVELFGVQ</sequence>
<dbReference type="PANTHER" id="PTHR10516:SF443">
    <property type="entry name" value="FK506-BINDING PROTEIN 59-RELATED"/>
    <property type="match status" value="1"/>
</dbReference>
<evidence type="ECO:0000256" key="4">
    <source>
        <dbReference type="ARBA" id="ARBA00023235"/>
    </source>
</evidence>
<proteinExistence type="predicted"/>
<dbReference type="PANTHER" id="PTHR10516">
    <property type="entry name" value="PEPTIDYL-PROLYL CIS-TRANS ISOMERASE"/>
    <property type="match status" value="1"/>
</dbReference>
<evidence type="ECO:0000313" key="8">
    <source>
        <dbReference type="EMBL" id="KAJ8901192.1"/>
    </source>
</evidence>
<dbReference type="InterPro" id="IPR001179">
    <property type="entry name" value="PPIase_FKBP_dom"/>
</dbReference>
<evidence type="ECO:0000259" key="7">
    <source>
        <dbReference type="PROSITE" id="PS50059"/>
    </source>
</evidence>
<name>A0AAV8UJ44_9RHOD</name>
<dbReference type="FunFam" id="3.10.50.40:FF:000025">
    <property type="entry name" value="Peptidylprolyl isomerase"/>
    <property type="match status" value="1"/>
</dbReference>
<dbReference type="GO" id="GO:0003755">
    <property type="term" value="F:peptidyl-prolyl cis-trans isomerase activity"/>
    <property type="evidence" value="ECO:0007669"/>
    <property type="project" value="UniProtKB-KW"/>
</dbReference>
<dbReference type="GO" id="GO:0005737">
    <property type="term" value="C:cytoplasm"/>
    <property type="evidence" value="ECO:0007669"/>
    <property type="project" value="TreeGrafter"/>
</dbReference>
<dbReference type="Gene3D" id="3.10.50.40">
    <property type="match status" value="1"/>
</dbReference>
<gene>
    <name evidence="8" type="ORF">NDN08_007041</name>
</gene>
<keyword evidence="9" id="KW-1185">Reference proteome</keyword>
<evidence type="ECO:0000313" key="9">
    <source>
        <dbReference type="Proteomes" id="UP001157974"/>
    </source>
</evidence>
<evidence type="ECO:0000256" key="3">
    <source>
        <dbReference type="ARBA" id="ARBA00023110"/>
    </source>
</evidence>
<evidence type="ECO:0000256" key="5">
    <source>
        <dbReference type="PROSITE-ProRule" id="PRU00277"/>
    </source>
</evidence>
<evidence type="ECO:0000256" key="6">
    <source>
        <dbReference type="SAM" id="MobiDB-lite"/>
    </source>
</evidence>
<dbReference type="EC" id="5.2.1.8" evidence="2 5"/>
<keyword evidence="4 5" id="KW-0413">Isomerase</keyword>
<comment type="catalytic activity">
    <reaction evidence="1 5">
        <text>[protein]-peptidylproline (omega=180) = [protein]-peptidylproline (omega=0)</text>
        <dbReference type="Rhea" id="RHEA:16237"/>
        <dbReference type="Rhea" id="RHEA-COMP:10747"/>
        <dbReference type="Rhea" id="RHEA-COMP:10748"/>
        <dbReference type="ChEBI" id="CHEBI:83833"/>
        <dbReference type="ChEBI" id="CHEBI:83834"/>
        <dbReference type="EC" id="5.2.1.8"/>
    </reaction>
</comment>
<dbReference type="SUPFAM" id="SSF54534">
    <property type="entry name" value="FKBP-like"/>
    <property type="match status" value="1"/>
</dbReference>
<reference evidence="8 9" key="1">
    <citation type="journal article" date="2023" name="Nat. Commun.">
        <title>Origin of minicircular mitochondrial genomes in red algae.</title>
        <authorList>
            <person name="Lee Y."/>
            <person name="Cho C.H."/>
            <person name="Lee Y.M."/>
            <person name="Park S.I."/>
            <person name="Yang J.H."/>
            <person name="West J.A."/>
            <person name="Bhattacharya D."/>
            <person name="Yoon H.S."/>
        </authorList>
    </citation>
    <scope>NUCLEOTIDE SEQUENCE [LARGE SCALE GENOMIC DNA]</scope>
    <source>
        <strain evidence="8 9">CCMP1338</strain>
        <tissue evidence="8">Whole cell</tissue>
    </source>
</reference>
<dbReference type="Proteomes" id="UP001157974">
    <property type="component" value="Unassembled WGS sequence"/>
</dbReference>
<dbReference type="PROSITE" id="PS50059">
    <property type="entry name" value="FKBP_PPIASE"/>
    <property type="match status" value="1"/>
</dbReference>
<feature type="domain" description="PPIase FKBP-type" evidence="7">
    <location>
        <begin position="50"/>
        <end position="138"/>
    </location>
</feature>
<comment type="caution">
    <text evidence="8">The sequence shown here is derived from an EMBL/GenBank/DDBJ whole genome shotgun (WGS) entry which is preliminary data.</text>
</comment>
<dbReference type="InterPro" id="IPR046357">
    <property type="entry name" value="PPIase_dom_sf"/>
</dbReference>
<dbReference type="AlphaFoldDB" id="A0AAV8UJ44"/>
<dbReference type="Pfam" id="PF00254">
    <property type="entry name" value="FKBP_C"/>
    <property type="match status" value="1"/>
</dbReference>
<accession>A0AAV8UJ44</accession>
<feature type="region of interest" description="Disordered" evidence="6">
    <location>
        <begin position="1"/>
        <end position="23"/>
    </location>
</feature>
<evidence type="ECO:0000256" key="1">
    <source>
        <dbReference type="ARBA" id="ARBA00000971"/>
    </source>
</evidence>